<dbReference type="Proteomes" id="UP000050378">
    <property type="component" value="Unassembled WGS sequence"/>
</dbReference>
<feature type="transmembrane region" description="Helical" evidence="1">
    <location>
        <begin position="529"/>
        <end position="551"/>
    </location>
</feature>
<keyword evidence="1" id="KW-1133">Transmembrane helix</keyword>
<feature type="transmembrane region" description="Helical" evidence="1">
    <location>
        <begin position="188"/>
        <end position="205"/>
    </location>
</feature>
<reference evidence="2 3" key="1">
    <citation type="submission" date="2015-09" db="EMBL/GenBank/DDBJ databases">
        <title>Draft Genome Sequence of Pseudoalteromonas lipolytica UCD-48B.</title>
        <authorList>
            <person name="Krusor M."/>
            <person name="Coil D.A."/>
            <person name="Lang J.M."/>
            <person name="Eisen J.A."/>
            <person name="Alexiev A."/>
        </authorList>
    </citation>
    <scope>NUCLEOTIDE SEQUENCE [LARGE SCALE GENOMIC DNA]</scope>
    <source>
        <strain evidence="2 3">UCD-48B</strain>
    </source>
</reference>
<comment type="caution">
    <text evidence="2">The sequence shown here is derived from an EMBL/GenBank/DDBJ whole genome shotgun (WGS) entry which is preliminary data.</text>
</comment>
<evidence type="ECO:0000313" key="2">
    <source>
        <dbReference type="EMBL" id="KPM82986.1"/>
    </source>
</evidence>
<feature type="transmembrane region" description="Helical" evidence="1">
    <location>
        <begin position="477"/>
        <end position="495"/>
    </location>
</feature>
<keyword evidence="1" id="KW-0812">Transmembrane</keyword>
<proteinExistence type="predicted"/>
<feature type="transmembrane region" description="Helical" evidence="1">
    <location>
        <begin position="162"/>
        <end position="182"/>
    </location>
</feature>
<evidence type="ECO:0000313" key="3">
    <source>
        <dbReference type="Proteomes" id="UP000050378"/>
    </source>
</evidence>
<dbReference type="RefSeq" id="WP_054553433.1">
    <property type="nucleotide sequence ID" value="NZ_LJTC01000008.1"/>
</dbReference>
<name>A0A0P7DUV6_9GAMM</name>
<keyword evidence="1" id="KW-0472">Membrane</keyword>
<dbReference type="OrthoDB" id="5900194at2"/>
<dbReference type="AlphaFoldDB" id="A0A0P7DUV6"/>
<protein>
    <submittedName>
        <fullName evidence="2">Uncharacterized protein</fullName>
    </submittedName>
</protein>
<organism evidence="2 3">
    <name type="scientific">Pseudoalteromonas lipolytica</name>
    <dbReference type="NCBI Taxonomy" id="570156"/>
    <lineage>
        <taxon>Bacteria</taxon>
        <taxon>Pseudomonadati</taxon>
        <taxon>Pseudomonadota</taxon>
        <taxon>Gammaproteobacteria</taxon>
        <taxon>Alteromonadales</taxon>
        <taxon>Pseudoalteromonadaceae</taxon>
        <taxon>Pseudoalteromonas</taxon>
    </lineage>
</organism>
<dbReference type="EMBL" id="LJTC01000008">
    <property type="protein sequence ID" value="KPM82986.1"/>
    <property type="molecule type" value="Genomic_DNA"/>
</dbReference>
<accession>A0A0P7DUV6</accession>
<gene>
    <name evidence="2" type="ORF">AOG27_12920</name>
</gene>
<dbReference type="STRING" id="570156.AOG27_12920"/>
<sequence>MQHCQNTVYATDLHCCDCGEALEQKRQMHTVEELNPDLLVDVKNYAPQAGTITGVVKSMYYYKRRYKTNNDNMLYGYWWLEVEDKDGIIHEFSVDAEKDVIANLQKGNVITAFQETPLTLNYRIADGNARRIVKNDRFMPVVIVHFADQQYRSWDKTISRNYTGGTILWLVLSVITFLIMLLAAKLEFLPALLASLPVAIGVFMAEQNYHKKAKAKQEAKYDAILAATDVMLSTTLNQLGYNMLARTPSKSDVICISCQQRISQDAAHCYCCGAKQHVEAIAANEQSLAKDDEQAISIQKALEPTITKPTSIAELEHAIMDEYSLAYENDYVHKNVWARNEKGTIRHRAVLGKVLEKEQSAHANETRETVTTTETTTTYRGGMYVGSDVKERVEVYRNRSTTLKGEIMLETATGEPFVFKAGEDLLGSVDIGDWVYYAYSSVDTKRYYKYYREYAVNVSKDIAYGNSSVRSFGMVHGFNRMVLLGLTSIGLAWYFDAQDFYPLINTLVPEAGIDLLNNYPQVVEHLDGLPVAVFIVLSVVTGIWGFIYSLINGSRLKRSVKKLESMITKFSKQFGNVSEQINKLN</sequence>
<evidence type="ECO:0000256" key="1">
    <source>
        <dbReference type="SAM" id="Phobius"/>
    </source>
</evidence>
<dbReference type="PATRIC" id="fig|570156.3.peg.3684"/>